<keyword evidence="2" id="KW-1185">Reference proteome</keyword>
<name>A0ACB7VX82_DIOAL</name>
<dbReference type="EMBL" id="CM037016">
    <property type="protein sequence ID" value="KAH7679285.1"/>
    <property type="molecule type" value="Genomic_DNA"/>
</dbReference>
<reference evidence="2" key="1">
    <citation type="journal article" date="2022" name="Nat. Commun.">
        <title>Chromosome evolution and the genetic basis of agronomically important traits in greater yam.</title>
        <authorList>
            <person name="Bredeson J.V."/>
            <person name="Lyons J.B."/>
            <person name="Oniyinde I.O."/>
            <person name="Okereke N.R."/>
            <person name="Kolade O."/>
            <person name="Nnabue I."/>
            <person name="Nwadili C.O."/>
            <person name="Hribova E."/>
            <person name="Parker M."/>
            <person name="Nwogha J."/>
            <person name="Shu S."/>
            <person name="Carlson J."/>
            <person name="Kariba R."/>
            <person name="Muthemba S."/>
            <person name="Knop K."/>
            <person name="Barton G.J."/>
            <person name="Sherwood A.V."/>
            <person name="Lopez-Montes A."/>
            <person name="Asiedu R."/>
            <person name="Jamnadass R."/>
            <person name="Muchugi A."/>
            <person name="Goodstein D."/>
            <person name="Egesi C.N."/>
            <person name="Featherston J."/>
            <person name="Asfaw A."/>
            <person name="Simpson G.G."/>
            <person name="Dolezel J."/>
            <person name="Hendre P.S."/>
            <person name="Van Deynze A."/>
            <person name="Kumar P.L."/>
            <person name="Obidiegwu J.E."/>
            <person name="Bhattacharjee R."/>
            <person name="Rokhsar D.S."/>
        </authorList>
    </citation>
    <scope>NUCLEOTIDE SEQUENCE [LARGE SCALE GENOMIC DNA]</scope>
    <source>
        <strain evidence="2">cv. TDa95/00328</strain>
    </source>
</reference>
<accession>A0ACB7VX82</accession>
<dbReference type="Proteomes" id="UP000827976">
    <property type="component" value="Chromosome 6"/>
</dbReference>
<comment type="caution">
    <text evidence="1">The sequence shown here is derived from an EMBL/GenBank/DDBJ whole genome shotgun (WGS) entry which is preliminary data.</text>
</comment>
<proteinExistence type="predicted"/>
<protein>
    <submittedName>
        <fullName evidence="1">Uncharacterized protein</fullName>
    </submittedName>
</protein>
<gene>
    <name evidence="1" type="ORF">IHE45_06G048500</name>
</gene>
<evidence type="ECO:0000313" key="1">
    <source>
        <dbReference type="EMBL" id="KAH7679285.1"/>
    </source>
</evidence>
<evidence type="ECO:0000313" key="2">
    <source>
        <dbReference type="Proteomes" id="UP000827976"/>
    </source>
</evidence>
<sequence>MVVPCGTTAPVLLKWFISRDVPTGASSSNGTIIPIPIPKFPFLVHLHSKKFIRSMDRAKSGVLVRASHPTLLLPHIIGRSSSARNVVFRFIPVLHFLLLESMGDLSYFKFFCGLLCLQFFRTLFSLLRDRLAKRERAWKRKRQRLRPNGNEN</sequence>
<organism evidence="1 2">
    <name type="scientific">Dioscorea alata</name>
    <name type="common">Purple yam</name>
    <dbReference type="NCBI Taxonomy" id="55571"/>
    <lineage>
        <taxon>Eukaryota</taxon>
        <taxon>Viridiplantae</taxon>
        <taxon>Streptophyta</taxon>
        <taxon>Embryophyta</taxon>
        <taxon>Tracheophyta</taxon>
        <taxon>Spermatophyta</taxon>
        <taxon>Magnoliopsida</taxon>
        <taxon>Liliopsida</taxon>
        <taxon>Dioscoreales</taxon>
        <taxon>Dioscoreaceae</taxon>
        <taxon>Dioscorea</taxon>
    </lineage>
</organism>